<accession>A0ABQ9G1U8</accession>
<evidence type="ECO:0000313" key="1">
    <source>
        <dbReference type="EMBL" id="KAJ8866455.1"/>
    </source>
</evidence>
<sequence length="253" mass="28296">MRGNKNCGMSNVDSITWYISKPLSVMLVVAARESGVGGRLCRDRCCRPQSSERLDDAMYHDGRGMVSTARKQFWENPSYMWAVIIVLEKNFRWSRTMEQACWTAKSPERTSALCSNLSESQEIVPHSMALPVIKQLGVELMLKQRALKPEGLEICIGQVKHFLRKWNINSDVTQMVSSIEHSTALYEAVAAVAEQLACSPHTNANRVQFPGRVTPRFSHVGIMLGDAASGRVFSGFSRFPRNCIPAPLHPRVS</sequence>
<reference evidence="1 2" key="1">
    <citation type="submission" date="2023-02" db="EMBL/GenBank/DDBJ databases">
        <title>LHISI_Scaffold_Assembly.</title>
        <authorList>
            <person name="Stuart O.P."/>
            <person name="Cleave R."/>
            <person name="Magrath M.J.L."/>
            <person name="Mikheyev A.S."/>
        </authorList>
    </citation>
    <scope>NUCLEOTIDE SEQUENCE [LARGE SCALE GENOMIC DNA]</scope>
    <source>
        <strain evidence="1">Daus_M_001</strain>
        <tissue evidence="1">Leg muscle</tissue>
    </source>
</reference>
<proteinExistence type="predicted"/>
<dbReference type="EMBL" id="JARBHB010000016">
    <property type="protein sequence ID" value="KAJ8866455.1"/>
    <property type="molecule type" value="Genomic_DNA"/>
</dbReference>
<dbReference type="Proteomes" id="UP001159363">
    <property type="component" value="Chromosome 15"/>
</dbReference>
<organism evidence="1 2">
    <name type="scientific">Dryococelus australis</name>
    <dbReference type="NCBI Taxonomy" id="614101"/>
    <lineage>
        <taxon>Eukaryota</taxon>
        <taxon>Metazoa</taxon>
        <taxon>Ecdysozoa</taxon>
        <taxon>Arthropoda</taxon>
        <taxon>Hexapoda</taxon>
        <taxon>Insecta</taxon>
        <taxon>Pterygota</taxon>
        <taxon>Neoptera</taxon>
        <taxon>Polyneoptera</taxon>
        <taxon>Phasmatodea</taxon>
        <taxon>Verophasmatodea</taxon>
        <taxon>Anareolatae</taxon>
        <taxon>Phasmatidae</taxon>
        <taxon>Eurycanthinae</taxon>
        <taxon>Dryococelus</taxon>
    </lineage>
</organism>
<keyword evidence="2" id="KW-1185">Reference proteome</keyword>
<name>A0ABQ9G1U8_9NEOP</name>
<evidence type="ECO:0000313" key="2">
    <source>
        <dbReference type="Proteomes" id="UP001159363"/>
    </source>
</evidence>
<protein>
    <submittedName>
        <fullName evidence="1">Uncharacterized protein</fullName>
    </submittedName>
</protein>
<comment type="caution">
    <text evidence="1">The sequence shown here is derived from an EMBL/GenBank/DDBJ whole genome shotgun (WGS) entry which is preliminary data.</text>
</comment>
<gene>
    <name evidence="1" type="ORF">PR048_032298</name>
</gene>